<organism evidence="2 3">
    <name type="scientific">Helicobacter winghamensis</name>
    <dbReference type="NCBI Taxonomy" id="157268"/>
    <lineage>
        <taxon>Bacteria</taxon>
        <taxon>Pseudomonadati</taxon>
        <taxon>Campylobacterota</taxon>
        <taxon>Epsilonproteobacteria</taxon>
        <taxon>Campylobacterales</taxon>
        <taxon>Helicobacteraceae</taxon>
        <taxon>Helicobacter</taxon>
    </lineage>
</organism>
<dbReference type="STRING" id="556267.HWAG_00781"/>
<dbReference type="GO" id="GO:0016853">
    <property type="term" value="F:isomerase activity"/>
    <property type="evidence" value="ECO:0007669"/>
    <property type="project" value="UniProtKB-KW"/>
</dbReference>
<protein>
    <submittedName>
        <fullName evidence="2">Ketosteroid isomerase</fullName>
    </submittedName>
</protein>
<dbReference type="Pfam" id="PF12680">
    <property type="entry name" value="SnoaL_2"/>
    <property type="match status" value="1"/>
</dbReference>
<reference evidence="2 3" key="1">
    <citation type="submission" date="2016-07" db="EMBL/GenBank/DDBJ databases">
        <title>Detection of Helicobacter winghamensis from caecal content of red fox (Vulpes vulpes).</title>
        <authorList>
            <person name="Zanoni R.G."/>
            <person name="Florio D."/>
            <person name="Caffara M."/>
            <person name="Renzi M."/>
            <person name="Parisi A."/>
            <person name="Pasquali F."/>
            <person name="Manfreda G."/>
        </authorList>
    </citation>
    <scope>NUCLEOTIDE SEQUENCE [LARGE SCALE GENOMIC DNA]</scope>
    <source>
        <strain evidence="2 3">295_13</strain>
    </source>
</reference>
<name>A0A2N3PKI6_9HELI</name>
<sequence length="113" mass="13114">MLKQLTQDYIENFNAKDLEALSKMFADKFALEDPVVKRLESKDKCLKAVSDIFTSYEKLSFSAKNIYVDNKTSFIEFILILDNTRLEGVDIIEWDENNKISELRAYLYDVANG</sequence>
<dbReference type="RefSeq" id="WP_101313023.1">
    <property type="nucleotide sequence ID" value="NZ_CP063529.1"/>
</dbReference>
<evidence type="ECO:0000313" key="3">
    <source>
        <dbReference type="Proteomes" id="UP000233350"/>
    </source>
</evidence>
<keyword evidence="3" id="KW-1185">Reference proteome</keyword>
<dbReference type="Proteomes" id="UP000233350">
    <property type="component" value="Unassembled WGS sequence"/>
</dbReference>
<accession>A0A2N3PKI6</accession>
<proteinExistence type="predicted"/>
<evidence type="ECO:0000313" key="2">
    <source>
        <dbReference type="EMBL" id="PKT81938.1"/>
    </source>
</evidence>
<dbReference type="Gene3D" id="3.10.450.50">
    <property type="match status" value="1"/>
</dbReference>
<gene>
    <name evidence="2" type="ORF">BCM31_01795</name>
</gene>
<comment type="caution">
    <text evidence="2">The sequence shown here is derived from an EMBL/GenBank/DDBJ whole genome shotgun (WGS) entry which is preliminary data.</text>
</comment>
<dbReference type="OrthoDB" id="5359006at2"/>
<dbReference type="InterPro" id="IPR032710">
    <property type="entry name" value="NTF2-like_dom_sf"/>
</dbReference>
<evidence type="ECO:0000259" key="1">
    <source>
        <dbReference type="Pfam" id="PF12680"/>
    </source>
</evidence>
<feature type="domain" description="SnoaL-like" evidence="1">
    <location>
        <begin position="7"/>
        <end position="102"/>
    </location>
</feature>
<dbReference type="AlphaFoldDB" id="A0A2N3PKI6"/>
<keyword evidence="2" id="KW-0413">Isomerase</keyword>
<dbReference type="InterPro" id="IPR037401">
    <property type="entry name" value="SnoaL-like"/>
</dbReference>
<dbReference type="SUPFAM" id="SSF54427">
    <property type="entry name" value="NTF2-like"/>
    <property type="match status" value="1"/>
</dbReference>
<dbReference type="EMBL" id="MBPK01000011">
    <property type="protein sequence ID" value="PKT81938.1"/>
    <property type="molecule type" value="Genomic_DNA"/>
</dbReference>